<keyword evidence="3" id="KW-0067">ATP-binding</keyword>
<keyword evidence="3" id="KW-0547">Nucleotide-binding</keyword>
<protein>
    <submittedName>
        <fullName evidence="3">Helicase</fullName>
    </submittedName>
</protein>
<keyword evidence="3" id="KW-0347">Helicase</keyword>
<evidence type="ECO:0000313" key="3">
    <source>
        <dbReference type="EMBL" id="NEZ61526.1"/>
    </source>
</evidence>
<proteinExistence type="predicted"/>
<name>A0A6M0RZD8_9CYAN</name>
<comment type="caution">
    <text evidence="3">The sequence shown here is derived from an EMBL/GenBank/DDBJ whole genome shotgun (WGS) entry which is preliminary data.</text>
</comment>
<organism evidence="3 4">
    <name type="scientific">Adonisia turfae CCMR0082</name>
    <dbReference type="NCBI Taxonomy" id="2304604"/>
    <lineage>
        <taxon>Bacteria</taxon>
        <taxon>Bacillati</taxon>
        <taxon>Cyanobacteriota</taxon>
        <taxon>Adonisia</taxon>
        <taxon>Adonisia turfae</taxon>
    </lineage>
</organism>
<dbReference type="InterPro" id="IPR001650">
    <property type="entry name" value="Helicase_C-like"/>
</dbReference>
<dbReference type="GO" id="GO:0004386">
    <property type="term" value="F:helicase activity"/>
    <property type="evidence" value="ECO:0007669"/>
    <property type="project" value="UniProtKB-KW"/>
</dbReference>
<dbReference type="GO" id="GO:0006281">
    <property type="term" value="P:DNA repair"/>
    <property type="evidence" value="ECO:0007669"/>
    <property type="project" value="TreeGrafter"/>
</dbReference>
<dbReference type="GO" id="GO:0016787">
    <property type="term" value="F:hydrolase activity"/>
    <property type="evidence" value="ECO:0007669"/>
    <property type="project" value="UniProtKB-KW"/>
</dbReference>
<dbReference type="RefSeq" id="WP_163659361.1">
    <property type="nucleotide sequence ID" value="NZ_QZCE01000001.1"/>
</dbReference>
<dbReference type="PANTHER" id="PTHR45766:SF6">
    <property type="entry name" value="SWI_SNF-RELATED MATRIX-ASSOCIATED ACTIN-DEPENDENT REGULATOR OF CHROMATIN SUBFAMILY A-LIKE PROTEIN 1"/>
    <property type="match status" value="1"/>
</dbReference>
<evidence type="ECO:0000313" key="4">
    <source>
        <dbReference type="Proteomes" id="UP000473574"/>
    </source>
</evidence>
<dbReference type="InterPro" id="IPR027417">
    <property type="entry name" value="P-loop_NTPase"/>
</dbReference>
<evidence type="ECO:0000259" key="2">
    <source>
        <dbReference type="PROSITE" id="PS51192"/>
    </source>
</evidence>
<dbReference type="PROSITE" id="PS51192">
    <property type="entry name" value="HELICASE_ATP_BIND_1"/>
    <property type="match status" value="1"/>
</dbReference>
<dbReference type="Proteomes" id="UP000473574">
    <property type="component" value="Unassembled WGS sequence"/>
</dbReference>
<dbReference type="EMBL" id="QZCE01000001">
    <property type="protein sequence ID" value="NEZ61526.1"/>
    <property type="molecule type" value="Genomic_DNA"/>
</dbReference>
<dbReference type="InterPro" id="IPR014001">
    <property type="entry name" value="Helicase_ATP-bd"/>
</dbReference>
<keyword evidence="1" id="KW-0378">Hydrolase</keyword>
<dbReference type="GO" id="GO:0031297">
    <property type="term" value="P:replication fork processing"/>
    <property type="evidence" value="ECO:0007669"/>
    <property type="project" value="TreeGrafter"/>
</dbReference>
<gene>
    <name evidence="3" type="ORF">D0962_01835</name>
</gene>
<dbReference type="PANTHER" id="PTHR45766">
    <property type="entry name" value="DNA ANNEALING HELICASE AND ENDONUCLEASE ZRANB3 FAMILY MEMBER"/>
    <property type="match status" value="1"/>
</dbReference>
<evidence type="ECO:0000256" key="1">
    <source>
        <dbReference type="ARBA" id="ARBA00022801"/>
    </source>
</evidence>
<sequence length="470" mass="52748">MKYQDWIQAKSLSIKPSGFTPVDLPSAICSDEFKFQQLIVERACRQGRFCIFADCGMGKGPMLLAWADQVVHHTGGDVLVLAPLAVSQQLQREANKFDIAAHVAQSQSDVEHGINITNYEKLSKFDSSRFVGVVLDESSILKSQTGKYRTEIIELFKETPYKLACSATPSPNDHMELGNHAEFMGVMTREEMLAMFFTHDGGNTSNWRLKGHAVDKFWDWVCEWAIMIRKPSDLGFDDGAFQLPPLKIQQQVIRHTIAPTDGQLFFNAASTLTEQRKIRKASLQERCQLAADLVNDDKTNSQWLVFCDLNDESAGLSRLIDGAIEVKGSDKDSHKESSMIGFQDGDVRVLVSKPSICGFGMNFQGCHNIVFVGLSHSYEAYYQALRRCYRFGQTQPVNAYVVFHEGEGAVIKNIMRKEADTQEMAARMVERMHAKTMALMGATARTETEYKPSRRIKLASWLIESSLEAA</sequence>
<dbReference type="AlphaFoldDB" id="A0A6M0RZD8"/>
<feature type="domain" description="Helicase ATP-binding" evidence="2">
    <location>
        <begin position="40"/>
        <end position="187"/>
    </location>
</feature>
<dbReference type="SUPFAM" id="SSF52540">
    <property type="entry name" value="P-loop containing nucleoside triphosphate hydrolases"/>
    <property type="match status" value="2"/>
</dbReference>
<reference evidence="3 4" key="1">
    <citation type="journal article" date="2020" name="Microb. Ecol.">
        <title>Ecogenomics of the Marine Benthic Filamentous Cyanobacterium Adonisia.</title>
        <authorList>
            <person name="Walter J.M."/>
            <person name="Coutinho F.H."/>
            <person name="Leomil L."/>
            <person name="Hargreaves P.I."/>
            <person name="Campeao M.E."/>
            <person name="Vieira V.V."/>
            <person name="Silva B.S."/>
            <person name="Fistarol G.O."/>
            <person name="Salomon P.S."/>
            <person name="Sawabe T."/>
            <person name="Mino S."/>
            <person name="Hosokawa M."/>
            <person name="Miyashita H."/>
            <person name="Maruyama F."/>
            <person name="van Verk M.C."/>
            <person name="Dutilh B.E."/>
            <person name="Thompson C.C."/>
            <person name="Thompson F.L."/>
        </authorList>
    </citation>
    <scope>NUCLEOTIDE SEQUENCE [LARGE SCALE GENOMIC DNA]</scope>
    <source>
        <strain evidence="3 4">CCMR0082</strain>
    </source>
</reference>
<dbReference type="Gene3D" id="3.40.50.300">
    <property type="entry name" value="P-loop containing nucleotide triphosphate hydrolases"/>
    <property type="match status" value="2"/>
</dbReference>
<dbReference type="Pfam" id="PF00271">
    <property type="entry name" value="Helicase_C"/>
    <property type="match status" value="1"/>
</dbReference>
<accession>A0A6M0RZD8</accession>